<feature type="region of interest" description="Disordered" evidence="1">
    <location>
        <begin position="158"/>
        <end position="185"/>
    </location>
</feature>
<dbReference type="OMA" id="ICPGRRC"/>
<evidence type="ECO:0000313" key="3">
    <source>
        <dbReference type="Proteomes" id="UP000193240"/>
    </source>
</evidence>
<sequence length="703" mass="77317">MLRRGGWKSCDDSKGDGLRKRCLVAGGDETWELSRSLARECALASSWTGNGLDTGPATFEATKIDFSELAGCYALHPAQASSGLIFTASVCGKFLLVAKDTIIYIYSMSNGLVQPLTSVVCPRRVLALNMNASVGRDAIGALLEGRMGMVCELRYGRPSPQKATKSGDTCVEGDGHPPRTKSLLGIHTGTTDDLQDALDSAEYTSPRVLHSFPYVQNPITDSFDTIELKSHNQGFSIRDADNGNAYDRNLINNTWNLHFRGRRNNPRDDSEKTLDRQAIPIESGTSTFYRHLCSEDDPPRDVRICPQRRCVAFGCSAGIELHWIDALTGQSLSRWFPLTSPSDYLYFLSPRHGFESAKKLRLISSAAHPVDRQAISQRLFAGSTTMSSLGSFGFEARAQQFYDCNHYHAVPLSDGHHVLFVNPTDNRLTLGCDATLGGPAKLLRKVVLISPEENVVPRIYTAAFDLSSGARIVAIFGDTIVLYSIPADVLTLSIFEQAAKSRDVYNAPPFSPEGRHPDHWLNWWDGPAIVDSMIRSETDDSSPIWPISLAGTEIARLPDVCELAVQTRPDVLIWAFTPISQCRTWRLRNYAEPVVRTRQVIDRAGLVREVMNVDEGGNVIMHDDLSSSGLSKGIGGVEVGRYEEPTGKESEVMGFAGHTSGVLKIIPRALATENDMWVDNLDVFSCADAWYEGGGDLVTWYKA</sequence>
<proteinExistence type="predicted"/>
<evidence type="ECO:0000256" key="1">
    <source>
        <dbReference type="SAM" id="MobiDB-lite"/>
    </source>
</evidence>
<name>A0A1Y2MCI3_EPING</name>
<organism evidence="2 3">
    <name type="scientific">Epicoccum nigrum</name>
    <name type="common">Soil fungus</name>
    <name type="synonym">Epicoccum purpurascens</name>
    <dbReference type="NCBI Taxonomy" id="105696"/>
    <lineage>
        <taxon>Eukaryota</taxon>
        <taxon>Fungi</taxon>
        <taxon>Dikarya</taxon>
        <taxon>Ascomycota</taxon>
        <taxon>Pezizomycotina</taxon>
        <taxon>Dothideomycetes</taxon>
        <taxon>Pleosporomycetidae</taxon>
        <taxon>Pleosporales</taxon>
        <taxon>Pleosporineae</taxon>
        <taxon>Didymellaceae</taxon>
        <taxon>Epicoccum</taxon>
    </lineage>
</organism>
<keyword evidence="3" id="KW-1185">Reference proteome</keyword>
<dbReference type="AlphaFoldDB" id="A0A1Y2MCI3"/>
<evidence type="ECO:0000313" key="2">
    <source>
        <dbReference type="EMBL" id="OSS53702.1"/>
    </source>
</evidence>
<dbReference type="InParanoid" id="A0A1Y2MCI3"/>
<protein>
    <submittedName>
        <fullName evidence="2">Uncharacterized protein</fullName>
    </submittedName>
</protein>
<dbReference type="SUPFAM" id="SSF82171">
    <property type="entry name" value="DPP6 N-terminal domain-like"/>
    <property type="match status" value="1"/>
</dbReference>
<dbReference type="Proteomes" id="UP000193240">
    <property type="component" value="Unassembled WGS sequence"/>
</dbReference>
<reference evidence="2 3" key="1">
    <citation type="journal article" date="2017" name="Genome Announc.">
        <title>Genome sequence of the saprophytic ascomycete Epicoccum nigrum ICMP 19927 strain isolated from New Zealand.</title>
        <authorList>
            <person name="Fokin M."/>
            <person name="Fleetwood D."/>
            <person name="Weir B.S."/>
            <person name="Villas-Boas S.G."/>
        </authorList>
    </citation>
    <scope>NUCLEOTIDE SEQUENCE [LARGE SCALE GENOMIC DNA]</scope>
    <source>
        <strain evidence="2 3">ICMP 19927</strain>
    </source>
</reference>
<accession>A0A1Y2MCI3</accession>
<dbReference type="EMBL" id="KZ107838">
    <property type="protein sequence ID" value="OSS53702.1"/>
    <property type="molecule type" value="Genomic_DNA"/>
</dbReference>
<gene>
    <name evidence="2" type="ORF">B5807_01623</name>
</gene>